<dbReference type="InterPro" id="IPR009008">
    <property type="entry name" value="Val/Leu/Ile-tRNA-synth_edit"/>
</dbReference>
<comment type="domain">
    <text evidence="12">The C-terminal coiled-coil domain is crucial for aminoacylation activity.</text>
</comment>
<dbReference type="FunFam" id="3.40.50.620:FF:000098">
    <property type="entry name" value="Valine--tRNA ligase"/>
    <property type="match status" value="1"/>
</dbReference>
<comment type="domain">
    <text evidence="12">ValRS has two distinct active sites: one for aminoacylation and one for editing. The misactivated threonine is translocated from the active site to the editing site.</text>
</comment>
<dbReference type="GO" id="GO:0005829">
    <property type="term" value="C:cytosol"/>
    <property type="evidence" value="ECO:0007669"/>
    <property type="project" value="TreeGrafter"/>
</dbReference>
<dbReference type="FunFam" id="3.40.50.620:FF:000032">
    <property type="entry name" value="Valine--tRNA ligase"/>
    <property type="match status" value="1"/>
</dbReference>
<feature type="short sequence motif" description="'HIGH' region" evidence="12">
    <location>
        <begin position="45"/>
        <end position="55"/>
    </location>
</feature>
<protein>
    <recommendedName>
        <fullName evidence="12">Valine--tRNA ligase</fullName>
        <ecNumber evidence="12">6.1.1.9</ecNumber>
    </recommendedName>
    <alternativeName>
        <fullName evidence="12">Valyl-tRNA synthetase</fullName>
        <shortName evidence="12">ValRS</shortName>
    </alternativeName>
</protein>
<keyword evidence="6 12" id="KW-0067">ATP-binding</keyword>
<feature type="coiled-coil region" evidence="12">
    <location>
        <begin position="811"/>
        <end position="873"/>
    </location>
</feature>
<dbReference type="InterPro" id="IPR033705">
    <property type="entry name" value="Anticodon_Ia_Val"/>
</dbReference>
<dbReference type="InterPro" id="IPR014729">
    <property type="entry name" value="Rossmann-like_a/b/a_fold"/>
</dbReference>
<evidence type="ECO:0000256" key="9">
    <source>
        <dbReference type="ARBA" id="ARBA00023146"/>
    </source>
</evidence>
<evidence type="ECO:0000256" key="8">
    <source>
        <dbReference type="ARBA" id="ARBA00023054"/>
    </source>
</evidence>
<dbReference type="RefSeq" id="WP_074648337.1">
    <property type="nucleotide sequence ID" value="NZ_FOIL01000003.1"/>
</dbReference>
<dbReference type="NCBIfam" id="NF004349">
    <property type="entry name" value="PRK05729.1"/>
    <property type="match status" value="1"/>
</dbReference>
<evidence type="ECO:0000259" key="14">
    <source>
        <dbReference type="Pfam" id="PF08264"/>
    </source>
</evidence>
<dbReference type="Pfam" id="PF08264">
    <property type="entry name" value="Anticodon_1"/>
    <property type="match status" value="1"/>
</dbReference>
<dbReference type="STRING" id="1526.SAMN02910262_01651"/>
<dbReference type="Gene3D" id="1.10.730.10">
    <property type="entry name" value="Isoleucyl-tRNA Synthetase, Domain 1"/>
    <property type="match status" value="1"/>
</dbReference>
<evidence type="ECO:0000256" key="3">
    <source>
        <dbReference type="ARBA" id="ARBA00022490"/>
    </source>
</evidence>
<keyword evidence="5 12" id="KW-0547">Nucleotide-binding</keyword>
<dbReference type="SUPFAM" id="SSF50677">
    <property type="entry name" value="ValRS/IleRS/LeuRS editing domain"/>
    <property type="match status" value="1"/>
</dbReference>
<dbReference type="InterPro" id="IPR037118">
    <property type="entry name" value="Val-tRNA_synth_C_sf"/>
</dbReference>
<evidence type="ECO:0000256" key="2">
    <source>
        <dbReference type="ARBA" id="ARBA00011245"/>
    </source>
</evidence>
<evidence type="ECO:0000259" key="15">
    <source>
        <dbReference type="Pfam" id="PF10458"/>
    </source>
</evidence>
<keyword evidence="17" id="KW-1185">Reference proteome</keyword>
<dbReference type="FunFam" id="1.10.287.380:FF:000001">
    <property type="entry name" value="Valine--tRNA ligase"/>
    <property type="match status" value="1"/>
</dbReference>
<dbReference type="PANTHER" id="PTHR11946:SF93">
    <property type="entry name" value="VALINE--TRNA LIGASE, CHLOROPLASTIC_MITOCHONDRIAL 2"/>
    <property type="match status" value="1"/>
</dbReference>
<evidence type="ECO:0000256" key="10">
    <source>
        <dbReference type="ARBA" id="ARBA00047552"/>
    </source>
</evidence>
<comment type="subunit">
    <text evidence="2 12">Monomer.</text>
</comment>
<dbReference type="FunFam" id="1.10.730.10:FF:000014">
    <property type="entry name" value="Valine--tRNA ligase"/>
    <property type="match status" value="1"/>
</dbReference>
<evidence type="ECO:0000256" key="1">
    <source>
        <dbReference type="ARBA" id="ARBA00004496"/>
    </source>
</evidence>
<keyword evidence="3 12" id="KW-0963">Cytoplasm</keyword>
<evidence type="ECO:0000256" key="7">
    <source>
        <dbReference type="ARBA" id="ARBA00022917"/>
    </source>
</evidence>
<comment type="similarity">
    <text evidence="11 12">Belongs to the class-I aminoacyl-tRNA synthetase family. ValS type 1 subfamily.</text>
</comment>
<feature type="domain" description="Methionyl/Valyl/Leucyl/Isoleucyl-tRNA synthetase anticodon-binding" evidence="14">
    <location>
        <begin position="606"/>
        <end position="753"/>
    </location>
</feature>
<dbReference type="EC" id="6.1.1.9" evidence="12"/>
<evidence type="ECO:0000256" key="4">
    <source>
        <dbReference type="ARBA" id="ARBA00022598"/>
    </source>
</evidence>
<accession>A0A1I0B7V8</accession>
<dbReference type="Pfam" id="PF00133">
    <property type="entry name" value="tRNA-synt_1"/>
    <property type="match status" value="1"/>
</dbReference>
<proteinExistence type="inferred from homology"/>
<dbReference type="OrthoDB" id="9810365at2"/>
<gene>
    <name evidence="12" type="primary">valS</name>
    <name evidence="16" type="ORF">SAMN04487771_1003110</name>
</gene>
<keyword evidence="9 12" id="KW-0030">Aminoacyl-tRNA synthetase</keyword>
<keyword evidence="8 12" id="KW-0175">Coiled coil</keyword>
<feature type="domain" description="Valyl-tRNA synthetase tRNA-binding arm" evidence="15">
    <location>
        <begin position="813"/>
        <end position="878"/>
    </location>
</feature>
<dbReference type="CDD" id="cd07962">
    <property type="entry name" value="Anticodon_Ia_Val"/>
    <property type="match status" value="1"/>
</dbReference>
<evidence type="ECO:0000256" key="11">
    <source>
        <dbReference type="ARBA" id="ARBA00060830"/>
    </source>
</evidence>
<comment type="function">
    <text evidence="12">Catalyzes the attachment of valine to tRNA(Val). As ValRS can inadvertently accommodate and process structurally similar amino acids such as threonine, to avoid such errors, it has a 'posttransfer' editing activity that hydrolyzes mischarged Thr-tRNA(Val) in a tRNA-dependent manner.</text>
</comment>
<dbReference type="SUPFAM" id="SSF52374">
    <property type="entry name" value="Nucleotidylyl transferase"/>
    <property type="match status" value="1"/>
</dbReference>
<feature type="short sequence motif" description="'KMSKS' region" evidence="12">
    <location>
        <begin position="524"/>
        <end position="528"/>
    </location>
</feature>
<dbReference type="InterPro" id="IPR009080">
    <property type="entry name" value="tRNAsynth_Ia_anticodon-bd"/>
</dbReference>
<dbReference type="InterPro" id="IPR002303">
    <property type="entry name" value="Valyl-tRNA_ligase"/>
</dbReference>
<evidence type="ECO:0000256" key="5">
    <source>
        <dbReference type="ARBA" id="ARBA00022741"/>
    </source>
</evidence>
<dbReference type="Proteomes" id="UP000199820">
    <property type="component" value="Unassembled WGS sequence"/>
</dbReference>
<feature type="domain" description="Aminoacyl-tRNA synthetase class Ia" evidence="13">
    <location>
        <begin position="17"/>
        <end position="562"/>
    </location>
</feature>
<dbReference type="eggNOG" id="COG0525">
    <property type="taxonomic scope" value="Bacteria"/>
</dbReference>
<dbReference type="InterPro" id="IPR019499">
    <property type="entry name" value="Val-tRNA_synth_tRNA-bd"/>
</dbReference>
<dbReference type="InterPro" id="IPR001412">
    <property type="entry name" value="aa-tRNA-synth_I_CS"/>
</dbReference>
<dbReference type="GO" id="GO:0006438">
    <property type="term" value="P:valyl-tRNA aminoacylation"/>
    <property type="evidence" value="ECO:0007669"/>
    <property type="project" value="UniProtKB-UniRule"/>
</dbReference>
<evidence type="ECO:0000259" key="13">
    <source>
        <dbReference type="Pfam" id="PF00133"/>
    </source>
</evidence>
<dbReference type="NCBIfam" id="TIGR00422">
    <property type="entry name" value="valS"/>
    <property type="match status" value="1"/>
</dbReference>
<comment type="subcellular location">
    <subcellularLocation>
        <location evidence="1 12">Cytoplasm</location>
    </subcellularLocation>
</comment>
<dbReference type="Gene3D" id="1.10.287.380">
    <property type="entry name" value="Valyl-tRNA synthetase, C-terminal domain"/>
    <property type="match status" value="1"/>
</dbReference>
<sequence length="879" mass="101623">MKELEKTYNPADIEERLYEKWLRGKYFHAEVDKRKKPFSIVMPPPNITGKLHMGHALDNTMQDILIRYKRMQGYSALWQPGTDHAAIATEVKVTNKLKDEGIDKQALGREGFLEKCWDWRKEYGTTIISQLHKLGSSADWDRERFTMDEGCSEAVKEVFLRLYEKGYIYKGSRIINWCPVCQTSISDAEVEHEDQDGFFWHINYPIVGEEGRFVEIATTRPETLLGDTAVAVNPEDERYQDIIGKMLKLPLTDREIPVIADSYVDKEFGTGCVKITPAHDPNDFEVGKRHNLAEICILTDDAKISVPGKYFGMDRYEARKAMVEDLKEMGLLVKVVPHAHNVGTHDRCHTTVEPMVKPQWFVKMDEMAKPAIEAIKTGKLRFVPESYGKTYLHWLENIKDWCISRQLWWGHRIPAYYCEDCGEMVVAREMPAVCPKCGKNHFRQDEDTLDTWFSSALWPFSTLGWPQKTEELEYFYPTDVLVTGYDIIFFWVIRMVFSGIEQTGKVPFHTVLIHGLVRDSQGRKMSKSLGNGIDPLDVIEKYGADALRMTLMTGNAPGNDMRFYWERVEASRNFANKVWNASRFIMMNIEKAGEKEVSLADLTMADRWILSKMNTLTKDVTENLDKYELGIALQKVQDFIWEEFCDWYIEMVKPRLYDDSDETKAAAIWTLKTVLINGLKLLHPFMPFITEEIFDNLQEEEETIMVSSWPVYQEEWHFEEEENATEMIKEAVRSIRNVRTSMNVAPSRKAKVYVVSQDEKVLEVFDRSRAFFASLGYASEVVTQKDKNGIESDAVSAVTPQATMYIPFAELVDIEKEIERLETEKKKLQGELTRSTKMLSNEKFLAKAPEEKVAEERAKLANYEQMMAQVEERLASLKK</sequence>
<name>A0A1I0B7V8_9FIRM</name>
<evidence type="ECO:0000256" key="12">
    <source>
        <dbReference type="HAMAP-Rule" id="MF_02004"/>
    </source>
</evidence>
<dbReference type="EMBL" id="FOIL01000003">
    <property type="protein sequence ID" value="SET02594.1"/>
    <property type="molecule type" value="Genomic_DNA"/>
</dbReference>
<feature type="binding site" evidence="12">
    <location>
        <position position="527"/>
    </location>
    <ligand>
        <name>ATP</name>
        <dbReference type="ChEBI" id="CHEBI:30616"/>
    </ligand>
</feature>
<evidence type="ECO:0000313" key="17">
    <source>
        <dbReference type="Proteomes" id="UP000199820"/>
    </source>
</evidence>
<dbReference type="FunFam" id="3.90.740.10:FF:000005">
    <property type="entry name" value="Valine--tRNA ligase, mitochondrial"/>
    <property type="match status" value="1"/>
</dbReference>
<dbReference type="PANTHER" id="PTHR11946">
    <property type="entry name" value="VALYL-TRNA SYNTHETASES"/>
    <property type="match status" value="1"/>
</dbReference>
<dbReference type="InterPro" id="IPR002300">
    <property type="entry name" value="aa-tRNA-synth_Ia"/>
</dbReference>
<keyword evidence="4 12" id="KW-0436">Ligase</keyword>
<dbReference type="InterPro" id="IPR010978">
    <property type="entry name" value="tRNA-bd_arm"/>
</dbReference>
<comment type="catalytic activity">
    <reaction evidence="10 12">
        <text>tRNA(Val) + L-valine + ATP = L-valyl-tRNA(Val) + AMP + diphosphate</text>
        <dbReference type="Rhea" id="RHEA:10704"/>
        <dbReference type="Rhea" id="RHEA-COMP:9672"/>
        <dbReference type="Rhea" id="RHEA-COMP:9708"/>
        <dbReference type="ChEBI" id="CHEBI:30616"/>
        <dbReference type="ChEBI" id="CHEBI:33019"/>
        <dbReference type="ChEBI" id="CHEBI:57762"/>
        <dbReference type="ChEBI" id="CHEBI:78442"/>
        <dbReference type="ChEBI" id="CHEBI:78537"/>
        <dbReference type="ChEBI" id="CHEBI:456215"/>
        <dbReference type="EC" id="6.1.1.9"/>
    </reaction>
</comment>
<reference evidence="16 17" key="1">
    <citation type="submission" date="2016-10" db="EMBL/GenBank/DDBJ databases">
        <authorList>
            <person name="de Groot N.N."/>
        </authorList>
    </citation>
    <scope>NUCLEOTIDE SEQUENCE [LARGE SCALE GENOMIC DNA]</scope>
    <source>
        <strain evidence="16 17">KH1P1</strain>
    </source>
</reference>
<dbReference type="PROSITE" id="PS00178">
    <property type="entry name" value="AA_TRNA_LIGASE_I"/>
    <property type="match status" value="1"/>
</dbReference>
<dbReference type="HAMAP" id="MF_02004">
    <property type="entry name" value="Val_tRNA_synth_type1"/>
    <property type="match status" value="1"/>
</dbReference>
<dbReference type="CDD" id="cd00817">
    <property type="entry name" value="ValRS_core"/>
    <property type="match status" value="1"/>
</dbReference>
<dbReference type="Pfam" id="PF10458">
    <property type="entry name" value="Val_tRNA-synt_C"/>
    <property type="match status" value="1"/>
</dbReference>
<dbReference type="GO" id="GO:0005524">
    <property type="term" value="F:ATP binding"/>
    <property type="evidence" value="ECO:0007669"/>
    <property type="project" value="UniProtKB-UniRule"/>
</dbReference>
<dbReference type="SUPFAM" id="SSF47323">
    <property type="entry name" value="Anticodon-binding domain of a subclass of class I aminoacyl-tRNA synthetases"/>
    <property type="match status" value="1"/>
</dbReference>
<dbReference type="AlphaFoldDB" id="A0A1I0B7V8"/>
<dbReference type="InterPro" id="IPR013155">
    <property type="entry name" value="M/V/L/I-tRNA-synth_anticd-bd"/>
</dbReference>
<dbReference type="GO" id="GO:0004832">
    <property type="term" value="F:valine-tRNA ligase activity"/>
    <property type="evidence" value="ECO:0007669"/>
    <property type="project" value="UniProtKB-UniRule"/>
</dbReference>
<evidence type="ECO:0000256" key="6">
    <source>
        <dbReference type="ARBA" id="ARBA00022840"/>
    </source>
</evidence>
<organism evidence="16 17">
    <name type="scientific">[Clostridium] aminophilum</name>
    <dbReference type="NCBI Taxonomy" id="1526"/>
    <lineage>
        <taxon>Bacteria</taxon>
        <taxon>Bacillati</taxon>
        <taxon>Bacillota</taxon>
        <taxon>Clostridia</taxon>
        <taxon>Lachnospirales</taxon>
        <taxon>Lachnospiraceae</taxon>
    </lineage>
</organism>
<dbReference type="PRINTS" id="PR00986">
    <property type="entry name" value="TRNASYNTHVAL"/>
</dbReference>
<dbReference type="SUPFAM" id="SSF46589">
    <property type="entry name" value="tRNA-binding arm"/>
    <property type="match status" value="1"/>
</dbReference>
<dbReference type="Gene3D" id="3.40.50.620">
    <property type="entry name" value="HUPs"/>
    <property type="match status" value="2"/>
</dbReference>
<evidence type="ECO:0000313" key="16">
    <source>
        <dbReference type="EMBL" id="SET02594.1"/>
    </source>
</evidence>
<dbReference type="GO" id="GO:0002161">
    <property type="term" value="F:aminoacyl-tRNA deacylase activity"/>
    <property type="evidence" value="ECO:0007669"/>
    <property type="project" value="InterPro"/>
</dbReference>
<keyword evidence="7 12" id="KW-0648">Protein biosynthesis</keyword>